<comment type="caution">
    <text evidence="1">The sequence shown here is derived from an EMBL/GenBank/DDBJ whole genome shotgun (WGS) entry which is preliminary data.</text>
</comment>
<reference evidence="1 2" key="1">
    <citation type="journal article" date="2020" name="Phytopathology">
        <title>Genome Sequence Resources of Colletotrichum truncatum, C. plurivorum, C. musicola, and C. sojae: Four Species Pathogenic to Soybean (Glycine max).</title>
        <authorList>
            <person name="Rogerio F."/>
            <person name="Boufleur T.R."/>
            <person name="Ciampi-Guillardi M."/>
            <person name="Sukno S.A."/>
            <person name="Thon M.R."/>
            <person name="Massola Junior N.S."/>
            <person name="Baroncelli R."/>
        </authorList>
    </citation>
    <scope>NUCLEOTIDE SEQUENCE [LARGE SCALE GENOMIC DNA]</scope>
    <source>
        <strain evidence="1 2">CMES1059</strain>
    </source>
</reference>
<keyword evidence="2" id="KW-1185">Reference proteome</keyword>
<dbReference type="Proteomes" id="UP000805649">
    <property type="component" value="Unassembled WGS sequence"/>
</dbReference>
<proteinExistence type="predicted"/>
<protein>
    <submittedName>
        <fullName evidence="1">NB-ARC domain-containing protein</fullName>
    </submittedName>
</protein>
<name>A0ACC3YMJ9_COLTU</name>
<organism evidence="1 2">
    <name type="scientific">Colletotrichum truncatum</name>
    <name type="common">Anthracnose fungus</name>
    <name type="synonym">Colletotrichum capsici</name>
    <dbReference type="NCBI Taxonomy" id="5467"/>
    <lineage>
        <taxon>Eukaryota</taxon>
        <taxon>Fungi</taxon>
        <taxon>Dikarya</taxon>
        <taxon>Ascomycota</taxon>
        <taxon>Pezizomycotina</taxon>
        <taxon>Sordariomycetes</taxon>
        <taxon>Hypocreomycetidae</taxon>
        <taxon>Glomerellales</taxon>
        <taxon>Glomerellaceae</taxon>
        <taxon>Colletotrichum</taxon>
        <taxon>Colletotrichum truncatum species complex</taxon>
    </lineage>
</organism>
<evidence type="ECO:0000313" key="2">
    <source>
        <dbReference type="Proteomes" id="UP000805649"/>
    </source>
</evidence>
<accession>A0ACC3YMJ9</accession>
<gene>
    <name evidence="1" type="ORF">CTRU02_213355</name>
</gene>
<sequence>MPLRQLSPDTNINKGGETKIDIIAIPGLNPWGKSDADHAWDTWCAPSGPTGRLWLRDDLPKHVPGARILLYQYNSSPVYGRDRSTFIDKANELLEDVRIARGNADTTRPILFLGHSTGGLLIKLALINAHNNPRYTPIKDATSGLAFFATPHHGGDWKLLKIASKAGLQKSDDMMETTKQGSIFSDIMQEYWRHQLLLYDIISFWGAYDDIVSRESARLGLPGDRENIVKLDSDHTNVCKFGDDVRDQDNLKRVRGNIKDLYKKALRHSELNAIPSPVGLETQLDPALYPRLVALRGNRVPA</sequence>
<dbReference type="EMBL" id="VUJX02000009">
    <property type="protein sequence ID" value="KAL0932402.1"/>
    <property type="molecule type" value="Genomic_DNA"/>
</dbReference>
<evidence type="ECO:0000313" key="1">
    <source>
        <dbReference type="EMBL" id="KAL0932402.1"/>
    </source>
</evidence>